<dbReference type="RefSeq" id="WP_130138401.1">
    <property type="nucleotide sequence ID" value="NZ_SGFE01000017.1"/>
</dbReference>
<dbReference type="PROSITE" id="PS52053">
    <property type="entry name" value="NEL"/>
    <property type="match status" value="1"/>
</dbReference>
<comment type="catalytic activity">
    <reaction evidence="1">
        <text>S-ubiquitinyl-[E2 ubiquitin-conjugating enzyme]-L-cysteine + [acceptor protein]-L-lysine = [E2 ubiquitin-conjugating enzyme]-L-cysteine + N(6)-ubiquitinyl-[acceptor protein]-L-lysine.</text>
        <dbReference type="EC" id="2.3.2.27"/>
    </reaction>
</comment>
<keyword evidence="4" id="KW-0677">Repeat</keyword>
<keyword evidence="6" id="KW-1035">Host cytoplasm</keyword>
<evidence type="ECO:0000256" key="1">
    <source>
        <dbReference type="ARBA" id="ARBA00000900"/>
    </source>
</evidence>
<reference evidence="9 10" key="1">
    <citation type="submission" date="2019-02" db="EMBL/GenBank/DDBJ databases">
        <title>Pseudomonas spp from wheat grain.</title>
        <authorList>
            <person name="Cho G.-S."/>
            <person name="Franz C.M.A.P."/>
        </authorList>
    </citation>
    <scope>NUCLEOTIDE SEQUENCE [LARGE SCALE GENOMIC DNA]</scope>
    <source>
        <strain evidence="9 10">133NRW</strain>
    </source>
</reference>
<dbReference type="InterPro" id="IPR029487">
    <property type="entry name" value="NEL_dom"/>
</dbReference>
<dbReference type="EC" id="2.3.2.27" evidence="2"/>
<dbReference type="Gene3D" id="1.20.58.360">
    <property type="entry name" value="Shigella T3SS effector IpaH defines"/>
    <property type="match status" value="1"/>
</dbReference>
<feature type="active site" description="Glycyl thioester intermediate" evidence="6">
    <location>
        <position position="1785"/>
    </location>
</feature>
<dbReference type="SUPFAM" id="SSF52058">
    <property type="entry name" value="L domain-like"/>
    <property type="match status" value="2"/>
</dbReference>
<dbReference type="InterPro" id="IPR003591">
    <property type="entry name" value="Leu-rich_rpt_typical-subtyp"/>
</dbReference>
<feature type="domain" description="NEL" evidence="8">
    <location>
        <begin position="1697"/>
        <end position="2011"/>
    </location>
</feature>
<dbReference type="PANTHER" id="PTHR48051:SF42">
    <property type="entry name" value="LEUCINE-RICH REPEAT-CONTAINING PROTEIN 18-LIKE"/>
    <property type="match status" value="1"/>
</dbReference>
<keyword evidence="6" id="KW-0808">Transferase</keyword>
<evidence type="ECO:0000313" key="9">
    <source>
        <dbReference type="EMBL" id="RZI31882.1"/>
    </source>
</evidence>
<dbReference type="GO" id="GO:0016567">
    <property type="term" value="P:protein ubiquitination"/>
    <property type="evidence" value="ECO:0007669"/>
    <property type="project" value="InterPro"/>
</dbReference>
<dbReference type="InterPro" id="IPR050216">
    <property type="entry name" value="LRR_domain-containing"/>
</dbReference>
<evidence type="ECO:0000256" key="5">
    <source>
        <dbReference type="ARBA" id="ARBA00023026"/>
    </source>
</evidence>
<dbReference type="InterPro" id="IPR032675">
    <property type="entry name" value="LRR_dom_sf"/>
</dbReference>
<comment type="PTM">
    <text evidence="6">Ubiquitinated in the presence of host E1 ubiquitin-activating enzyme, E2 ubiquitin-conjugating enzyme and ubiquitin.</text>
</comment>
<dbReference type="Gene3D" id="3.80.10.10">
    <property type="entry name" value="Ribonuclease Inhibitor"/>
    <property type="match status" value="3"/>
</dbReference>
<dbReference type="InterPro" id="IPR046673">
    <property type="entry name" value="ToxA_N"/>
</dbReference>
<comment type="similarity">
    <text evidence="6">Belongs to the LRR-containing bacterial E3 ligase family.</text>
</comment>
<dbReference type="SMART" id="SM00364">
    <property type="entry name" value="LRR_BAC"/>
    <property type="match status" value="4"/>
</dbReference>
<keyword evidence="6" id="KW-0964">Secreted</keyword>
<dbReference type="InterPro" id="IPR001611">
    <property type="entry name" value="Leu-rich_rpt"/>
</dbReference>
<dbReference type="GO" id="GO:0005737">
    <property type="term" value="C:cytoplasm"/>
    <property type="evidence" value="ECO:0007669"/>
    <property type="project" value="TreeGrafter"/>
</dbReference>
<dbReference type="Pfam" id="PF00560">
    <property type="entry name" value="LRR_1"/>
    <property type="match status" value="1"/>
</dbReference>
<name>A0A4Q7D1Z4_9PSED</name>
<feature type="compositionally biased region" description="Acidic residues" evidence="7">
    <location>
        <begin position="2004"/>
        <end position="2013"/>
    </location>
</feature>
<protein>
    <recommendedName>
        <fullName evidence="2">RING-type E3 ubiquitin transferase</fullName>
        <ecNumber evidence="2">2.3.2.27</ecNumber>
    </recommendedName>
</protein>
<dbReference type="GO" id="GO:0005576">
    <property type="term" value="C:extracellular region"/>
    <property type="evidence" value="ECO:0007669"/>
    <property type="project" value="UniProtKB-UniRule"/>
</dbReference>
<dbReference type="Pfam" id="PF20178">
    <property type="entry name" value="ToxA_N"/>
    <property type="match status" value="1"/>
</dbReference>
<evidence type="ECO:0000259" key="8">
    <source>
        <dbReference type="PROSITE" id="PS52053"/>
    </source>
</evidence>
<evidence type="ECO:0000256" key="4">
    <source>
        <dbReference type="ARBA" id="ARBA00022737"/>
    </source>
</evidence>
<dbReference type="SMART" id="SM00369">
    <property type="entry name" value="LRR_TYP"/>
    <property type="match status" value="7"/>
</dbReference>
<proteinExistence type="inferred from homology"/>
<organism evidence="9 10">
    <name type="scientific">Pseudomonas orientalis</name>
    <dbReference type="NCBI Taxonomy" id="76758"/>
    <lineage>
        <taxon>Bacteria</taxon>
        <taxon>Pseudomonadati</taxon>
        <taxon>Pseudomonadota</taxon>
        <taxon>Gammaproteobacteria</taxon>
        <taxon>Pseudomonadales</taxon>
        <taxon>Pseudomonadaceae</taxon>
        <taxon>Pseudomonas</taxon>
    </lineage>
</organism>
<evidence type="ECO:0000256" key="3">
    <source>
        <dbReference type="ARBA" id="ARBA00022614"/>
    </source>
</evidence>
<evidence type="ECO:0000313" key="10">
    <source>
        <dbReference type="Proteomes" id="UP000293369"/>
    </source>
</evidence>
<gene>
    <name evidence="9" type="ORF">EUX57_09865</name>
</gene>
<accession>A0A4Q7D1Z4</accession>
<dbReference type="EMBL" id="SGFE01000017">
    <property type="protein sequence ID" value="RZI31882.1"/>
    <property type="molecule type" value="Genomic_DNA"/>
</dbReference>
<sequence length="2013" mass="224980">MPDSLPPPSSAEGTFNVDLRGVHYDFLKGRVPAWFNQSAAQRQQELADHEMELPSWYLSATAQSRSELAASHIRYRDALNRVENTLGTIKDVLDFAEQPLKDTIKQQFNLDLDVRQVYFVRKYALKGRDDFYGFLVFDQQNDGSLSYEYRGVSLLEAALANFEADEEQPLPCNDCQLITTWSGYDGEVLSTFHAVNAQAVSLAPHAFARLCRTLDLGEQYQQHLKAIVQPEDGAERDALEKQLEEYHRQSLALGSEIARRQYIGSLTNGRTGWGISDTAYRMLQQVVADPASATLDGKPVAFAALQVFGCTLVGPVLIGPNRLDSERVERLVVYIPNDPQQPVKEYVSSADFMVDLRTRLHSASYRRFFSSFVPQREQGVFFKQFDALYKPSNGAAADYPIKPRAARLPLAQMEISGNLWEQLRQAQVRKILADGRAVAVPTGDEDRNARLERLSSYLDAVISVYNLAAFVVPGLGPIMLAVGAAQMASEAFEGIEAYEQGDVKSMWAHFSSVALNAAFIGTGSKVLPQVKVSSMVDNLRPITQPDGQSQLWNPDMGAYKIPVDLGADAKPDRLGLYLHKGETILPHEGDYYRVKQDARTGDYRIQHPSRPEAYTPLLEHNHAGAWSHEVEEPLTWDTPTLMRRLGLTREPLSAERLEHARDASGVGVDALRETFVEHQPVPVLLNQSIERFKLHQQLTTFIEQMRSSDPAVYAKADITLQMHILRRRGLLPQEPPLRVLDRHGTLLWEDDARPSPAKRVVVLSEQHIARGELLEEVLNTLQGVDPALKGIPGTGEDSLQTRAGLLRQDIAGVVETFKGALLEERYNALSAGDDPDVRLIRDSYPHLPEPVAAQLLKHLDTPALEALRDTGRLPPESAELAQWCEQETRVAKAYEGLHLDTLADIDSQRLALRTLETLPGWPRGTRVELRRYSAAGPLLDAIGSPDWPHTRVLVQMDNGLFQAPAPRDFYAGAWDALSGPERQGLGFTDAQQLKAAIQHTPLPREPLRTVLLEHPVRKPAYDPAMRLLGGGRGILQRVSGALRSSSSRMQDRVKALYPSFDDAEVARFIQGLGDDAGGKLDQLKAQYKRLDETLKEWVKVNEQPTSSAVARAQDPAVSIANTIRRCWRRESEASLHLFGTGTLELPAVDADFSHVQTLELHRFAWSDTAQRFLAGFGQLRGLRIDDCGLTELPEAVGDMRHLTSLDLSGKSSRFNRVNRGRISGNRLQLTRQSAAKLSAMVQLEDLSLANNPLGSVPDFSGMRGLKKLNLRNTGIDQWPAGLSSQEGLERVDLSQNQLREVPEQHLRPAPDRLDKIARINGVTLLRDNAFPAEYWRELDSYWQRLSETRPDLIKGALSDAFDSGNPDVEKYRRVYPGKSSQQAREFLWRSGADAGAELTRLEQEFNVLQNQLSAWVFSGGGERQRYVRMGERQANTAAMTDRYTAQQRILECWRRESAPKLANDGTPIGLELDLSGLNLPSLPDLDVDFSHVGSLKLNNMHLSASPEGFLARYRHLRWLDMSNNQLRELPPALGDMHGLTRLMLQKNQIRLTAQTARILSERTTLRALLMHDNPLSISPDFSRITDLRTLSLARTQIDTWPVGLAEQPALDTIDLQDNQITSIPAAVIAPPAEQLEQMTRINRVTRVNNNPLSAETQQRVLDYAARLRQAGPSGAGEINLLVDSARQVRGGRVITAAQETPFLRWTSNLSAEQIAARRTQWFALRDQPGADGLFNSVLERLDLAGADRGEQQRRVWEMLDAISENTPQSAQLRQELFDRAGEPRCCDRAAFTFSNLEVRVLVYRARAQALGEAPGRALSQLSRGLFRLHEIDKIASADIQRSEAIVNDPAVSLAEKQPHRSRLNEEVEIRLAYRHGLKDRLQLPGQPDHVRFTGMVGVTAPMLDAAYEKVVALNNSAQEFQSLVSEDFWQDYLAHKYRPQFEAQSQPHQEALVTLTDRFNAGDLTEGMYKQKADDEQARLAVKEAALIETLSRQELAEHPLDGESSEEEATDL</sequence>
<evidence type="ECO:0000256" key="7">
    <source>
        <dbReference type="SAM" id="MobiDB-lite"/>
    </source>
</evidence>
<dbReference type="PANTHER" id="PTHR48051">
    <property type="match status" value="1"/>
</dbReference>
<feature type="region of interest" description="Disordered" evidence="7">
    <location>
        <begin position="1993"/>
        <end position="2013"/>
    </location>
</feature>
<dbReference type="Pfam" id="PF14496">
    <property type="entry name" value="NEL"/>
    <property type="match status" value="1"/>
</dbReference>
<dbReference type="GO" id="GO:0061630">
    <property type="term" value="F:ubiquitin protein ligase activity"/>
    <property type="evidence" value="ECO:0007669"/>
    <property type="project" value="UniProtKB-EC"/>
</dbReference>
<evidence type="ECO:0000256" key="2">
    <source>
        <dbReference type="ARBA" id="ARBA00012483"/>
    </source>
</evidence>
<keyword evidence="6" id="KW-0832">Ubl conjugation</keyword>
<keyword evidence="5" id="KW-0843">Virulence</keyword>
<keyword evidence="3" id="KW-0433">Leucine-rich repeat</keyword>
<dbReference type="Proteomes" id="UP000293369">
    <property type="component" value="Unassembled WGS sequence"/>
</dbReference>
<keyword evidence="6" id="KW-0833">Ubl conjugation pathway</keyword>
<dbReference type="PROSITE" id="PS51450">
    <property type="entry name" value="LRR"/>
    <property type="match status" value="2"/>
</dbReference>
<comment type="caution">
    <text evidence="9">The sequence shown here is derived from an EMBL/GenBank/DDBJ whole genome shotgun (WGS) entry which is preliminary data.</text>
</comment>
<evidence type="ECO:0000256" key="6">
    <source>
        <dbReference type="PROSITE-ProRule" id="PRU01398"/>
    </source>
</evidence>